<dbReference type="Pfam" id="PF13359">
    <property type="entry name" value="DDE_Tnp_4"/>
    <property type="match status" value="1"/>
</dbReference>
<proteinExistence type="predicted"/>
<protein>
    <submittedName>
        <fullName evidence="4">Transposase family protein</fullName>
    </submittedName>
</protein>
<dbReference type="InterPro" id="IPR027806">
    <property type="entry name" value="HARBI1_dom"/>
</dbReference>
<evidence type="ECO:0000256" key="2">
    <source>
        <dbReference type="ARBA" id="ARBA00022723"/>
    </source>
</evidence>
<gene>
    <name evidence="4" type="ORF">ABT272_42965</name>
</gene>
<evidence type="ECO:0000313" key="4">
    <source>
        <dbReference type="EMBL" id="MER6434359.1"/>
    </source>
</evidence>
<evidence type="ECO:0000256" key="1">
    <source>
        <dbReference type="ARBA" id="ARBA00001968"/>
    </source>
</evidence>
<reference evidence="4 5" key="1">
    <citation type="submission" date="2024-06" db="EMBL/GenBank/DDBJ databases">
        <title>The Natural Products Discovery Center: Release of the First 8490 Sequenced Strains for Exploring Actinobacteria Biosynthetic Diversity.</title>
        <authorList>
            <person name="Kalkreuter E."/>
            <person name="Kautsar S.A."/>
            <person name="Yang D."/>
            <person name="Bader C.D."/>
            <person name="Teijaro C.N."/>
            <person name="Fluegel L."/>
            <person name="Davis C.M."/>
            <person name="Simpson J.R."/>
            <person name="Lauterbach L."/>
            <person name="Steele A.D."/>
            <person name="Gui C."/>
            <person name="Meng S."/>
            <person name="Li G."/>
            <person name="Viehrig K."/>
            <person name="Ye F."/>
            <person name="Su P."/>
            <person name="Kiefer A.F."/>
            <person name="Nichols A."/>
            <person name="Cepeda A.J."/>
            <person name="Yan W."/>
            <person name="Fan B."/>
            <person name="Jiang Y."/>
            <person name="Adhikari A."/>
            <person name="Zheng C.-J."/>
            <person name="Schuster L."/>
            <person name="Cowan T.M."/>
            <person name="Smanski M.J."/>
            <person name="Chevrette M.G."/>
            <person name="De Carvalho L.P.S."/>
            <person name="Shen B."/>
        </authorList>
    </citation>
    <scope>NUCLEOTIDE SEQUENCE [LARGE SCALE GENOMIC DNA]</scope>
    <source>
        <strain evidence="4 5">NPDC001166</strain>
    </source>
</reference>
<feature type="domain" description="DDE Tnp4" evidence="3">
    <location>
        <begin position="1"/>
        <end position="98"/>
    </location>
</feature>
<organism evidence="4 5">
    <name type="scientific">Streptomyces sp. 900105245</name>
    <dbReference type="NCBI Taxonomy" id="3154379"/>
    <lineage>
        <taxon>Bacteria</taxon>
        <taxon>Bacillati</taxon>
        <taxon>Actinomycetota</taxon>
        <taxon>Actinomycetes</taxon>
        <taxon>Kitasatosporales</taxon>
        <taxon>Streptomycetaceae</taxon>
        <taxon>Streptomyces</taxon>
    </lineage>
</organism>
<comment type="cofactor">
    <cofactor evidence="1">
        <name>a divalent metal cation</name>
        <dbReference type="ChEBI" id="CHEBI:60240"/>
    </cofactor>
</comment>
<evidence type="ECO:0000313" key="5">
    <source>
        <dbReference type="Proteomes" id="UP001470023"/>
    </source>
</evidence>
<sequence length="105" mass="12028">GRTTDITAAHTHNIITVCEQLRIPALADKAYRGPGGTFPTPVKKHRRRELTVKEKAVNRAHARLRSPVERAFTQLKAWRIFRKARISPHRLTSTIKAVLTREKQQ</sequence>
<dbReference type="Proteomes" id="UP001470023">
    <property type="component" value="Unassembled WGS sequence"/>
</dbReference>
<dbReference type="EMBL" id="JBEPAZ010000104">
    <property type="protein sequence ID" value="MER6434359.1"/>
    <property type="molecule type" value="Genomic_DNA"/>
</dbReference>
<feature type="non-terminal residue" evidence="4">
    <location>
        <position position="1"/>
    </location>
</feature>
<keyword evidence="5" id="KW-1185">Reference proteome</keyword>
<comment type="caution">
    <text evidence="4">The sequence shown here is derived from an EMBL/GenBank/DDBJ whole genome shotgun (WGS) entry which is preliminary data.</text>
</comment>
<evidence type="ECO:0000259" key="3">
    <source>
        <dbReference type="Pfam" id="PF13359"/>
    </source>
</evidence>
<dbReference type="RefSeq" id="WP_352066201.1">
    <property type="nucleotide sequence ID" value="NZ_JBEPAZ010000104.1"/>
</dbReference>
<keyword evidence="2" id="KW-0479">Metal-binding</keyword>
<accession>A0ABV1UKV0</accession>
<name>A0ABV1UKV0_9ACTN</name>